<reference evidence="1 2" key="1">
    <citation type="submission" date="2009-01" db="EMBL/GenBank/DDBJ databases">
        <authorList>
            <person name="Fulton L."/>
            <person name="Clifton S."/>
            <person name="Fulton B."/>
            <person name="Xu J."/>
            <person name="Minx P."/>
            <person name="Pepin K.H."/>
            <person name="Johnson M."/>
            <person name="Bhonagiri V."/>
            <person name="Nash W.E."/>
            <person name="Mardis E.R."/>
            <person name="Wilson R.K."/>
        </authorList>
    </citation>
    <scope>NUCLEOTIDE SEQUENCE [LARGE SCALE GENOMIC DNA]</scope>
    <source>
        <strain evidence="1 2">DSM 15981</strain>
    </source>
</reference>
<reference evidence="1 2" key="2">
    <citation type="submission" date="2009-02" db="EMBL/GenBank/DDBJ databases">
        <title>Draft genome sequence of Clostridium asparagiforme (DSM 15981).</title>
        <authorList>
            <person name="Sudarsanam P."/>
            <person name="Ley R."/>
            <person name="Guruge J."/>
            <person name="Turnbaugh P.J."/>
            <person name="Mahowald M."/>
            <person name="Liep D."/>
            <person name="Gordon J."/>
        </authorList>
    </citation>
    <scope>NUCLEOTIDE SEQUENCE [LARGE SCALE GENOMIC DNA]</scope>
    <source>
        <strain evidence="1 2">DSM 15981</strain>
    </source>
</reference>
<dbReference type="AlphaFoldDB" id="C0DAR7"/>
<protein>
    <submittedName>
        <fullName evidence="1">Uncharacterized protein</fullName>
    </submittedName>
</protein>
<name>C0DAR7_9FIRM</name>
<organism evidence="1 2">
    <name type="scientific">[Clostridium] asparagiforme DSM 15981</name>
    <dbReference type="NCBI Taxonomy" id="518636"/>
    <lineage>
        <taxon>Bacteria</taxon>
        <taxon>Bacillati</taxon>
        <taxon>Bacillota</taxon>
        <taxon>Clostridia</taxon>
        <taxon>Lachnospirales</taxon>
        <taxon>Lachnospiraceae</taxon>
        <taxon>Enterocloster</taxon>
    </lineage>
</organism>
<comment type="caution">
    <text evidence="1">The sequence shown here is derived from an EMBL/GenBank/DDBJ whole genome shotgun (WGS) entry which is preliminary data.</text>
</comment>
<evidence type="ECO:0000313" key="1">
    <source>
        <dbReference type="EMBL" id="EEG51531.1"/>
    </source>
</evidence>
<accession>C0DAR7</accession>
<proteinExistence type="predicted"/>
<evidence type="ECO:0000313" key="2">
    <source>
        <dbReference type="Proteomes" id="UP000004756"/>
    </source>
</evidence>
<keyword evidence="2" id="KW-1185">Reference proteome</keyword>
<dbReference type="EMBL" id="ACCJ01000539">
    <property type="protein sequence ID" value="EEG51531.1"/>
    <property type="molecule type" value="Genomic_DNA"/>
</dbReference>
<dbReference type="HOGENOM" id="CLU_2341731_0_0_9"/>
<sequence length="97" mass="11315">MICSNENYVALYFILYTSRENYAILLKKYFYNQSILDGSSDGGKIGVVRRVECACKHPSEPIFTPFGHPRQPDRCFRSERQTVRVFRNICTGVKEER</sequence>
<dbReference type="Proteomes" id="UP000004756">
    <property type="component" value="Unassembled WGS sequence"/>
</dbReference>
<gene>
    <name evidence="1" type="ORF">CLOSTASPAR_06372</name>
</gene>